<dbReference type="FunFam" id="3.30.420.10:FF:000036">
    <property type="entry name" value="DNA polymerase"/>
    <property type="match status" value="1"/>
</dbReference>
<dbReference type="InterPro" id="IPR038256">
    <property type="entry name" value="Pol_alpha_znc_sf"/>
</dbReference>
<feature type="repeat" description="PPR" evidence="15">
    <location>
        <begin position="122"/>
        <end position="156"/>
    </location>
</feature>
<evidence type="ECO:0000259" key="19">
    <source>
        <dbReference type="Pfam" id="PF08996"/>
    </source>
</evidence>
<evidence type="ECO:0000256" key="2">
    <source>
        <dbReference type="ARBA" id="ARBA00004173"/>
    </source>
</evidence>
<dbReference type="Pfam" id="PF08996">
    <property type="entry name" value="zf-DNA_Pol"/>
    <property type="match status" value="1"/>
</dbReference>
<name>A0A6V8R4Q9_TRIAP</name>
<dbReference type="GO" id="GO:0003697">
    <property type="term" value="F:single-stranded DNA binding"/>
    <property type="evidence" value="ECO:0007669"/>
    <property type="project" value="TreeGrafter"/>
</dbReference>
<comment type="similarity">
    <text evidence="3">Belongs to the DNA polymerase type-B family.</text>
</comment>
<evidence type="ECO:0000259" key="18">
    <source>
        <dbReference type="Pfam" id="PF03104"/>
    </source>
</evidence>
<dbReference type="InterPro" id="IPR045846">
    <property type="entry name" value="POLBc_alpha"/>
</dbReference>
<feature type="domain" description="Zinc finger DNA-directed DNA polymerase family B alpha" evidence="19">
    <location>
        <begin position="1925"/>
        <end position="2116"/>
    </location>
</feature>
<dbReference type="EMBL" id="BLZH01000012">
    <property type="protein sequence ID" value="GFP59272.1"/>
    <property type="molecule type" value="Genomic_DNA"/>
</dbReference>
<evidence type="ECO:0000256" key="11">
    <source>
        <dbReference type="ARBA" id="ARBA00022932"/>
    </source>
</evidence>
<evidence type="ECO:0000259" key="20">
    <source>
        <dbReference type="Pfam" id="PF12254"/>
    </source>
</evidence>
<keyword evidence="14" id="KW-0539">Nucleus</keyword>
<dbReference type="InterPro" id="IPR002885">
    <property type="entry name" value="PPR_rpt"/>
</dbReference>
<dbReference type="SUPFAM" id="SSF53098">
    <property type="entry name" value="Ribonuclease H-like"/>
    <property type="match status" value="1"/>
</dbReference>
<feature type="region of interest" description="Disordered" evidence="16">
    <location>
        <begin position="722"/>
        <end position="800"/>
    </location>
</feature>
<keyword evidence="10" id="KW-0862">Zinc</keyword>
<evidence type="ECO:0000256" key="1">
    <source>
        <dbReference type="ARBA" id="ARBA00004123"/>
    </source>
</evidence>
<dbReference type="InterPro" id="IPR043502">
    <property type="entry name" value="DNA/RNA_pol_sf"/>
</dbReference>
<dbReference type="GO" id="GO:0005739">
    <property type="term" value="C:mitochondrion"/>
    <property type="evidence" value="ECO:0007669"/>
    <property type="project" value="UniProtKB-SubCell"/>
</dbReference>
<dbReference type="PROSITE" id="PS00116">
    <property type="entry name" value="DNA_POLYMERASE_B"/>
    <property type="match status" value="1"/>
</dbReference>
<dbReference type="NCBIfam" id="TIGR00592">
    <property type="entry name" value="pol2"/>
    <property type="match status" value="1"/>
</dbReference>
<dbReference type="GO" id="GO:0006281">
    <property type="term" value="P:DNA repair"/>
    <property type="evidence" value="ECO:0007669"/>
    <property type="project" value="UniProtKB-ARBA"/>
</dbReference>
<dbReference type="InterPro" id="IPR012337">
    <property type="entry name" value="RNaseH-like_sf"/>
</dbReference>
<dbReference type="Gene3D" id="3.30.70.2820">
    <property type="match status" value="1"/>
</dbReference>
<feature type="domain" description="DNA-directed DNA polymerase family B exonuclease" evidence="18">
    <location>
        <begin position="1133"/>
        <end position="1382"/>
    </location>
</feature>
<dbReference type="PANTHER" id="PTHR45861">
    <property type="entry name" value="DNA POLYMERASE ALPHA CATALYTIC SUBUNIT"/>
    <property type="match status" value="1"/>
</dbReference>
<dbReference type="Gene3D" id="1.10.3200.20">
    <property type="entry name" value="DNA Polymerase alpha, zinc finger"/>
    <property type="match status" value="1"/>
</dbReference>
<gene>
    <name evidence="21" type="ORF">TASIC1_0012027500</name>
</gene>
<feature type="compositionally biased region" description="Basic and acidic residues" evidence="16">
    <location>
        <begin position="592"/>
        <end position="618"/>
    </location>
</feature>
<evidence type="ECO:0000313" key="22">
    <source>
        <dbReference type="Proteomes" id="UP000517252"/>
    </source>
</evidence>
<dbReference type="InterPro" id="IPR023211">
    <property type="entry name" value="DNA_pol_palm_dom_sf"/>
</dbReference>
<keyword evidence="5" id="KW-0808">Transferase</keyword>
<dbReference type="Pfam" id="PF13041">
    <property type="entry name" value="PPR_2"/>
    <property type="match status" value="1"/>
</dbReference>
<dbReference type="GO" id="GO:0003887">
    <property type="term" value="F:DNA-directed DNA polymerase activity"/>
    <property type="evidence" value="ECO:0007669"/>
    <property type="project" value="UniProtKB-KW"/>
</dbReference>
<dbReference type="Pfam" id="PF13812">
    <property type="entry name" value="PPR_3"/>
    <property type="match status" value="1"/>
</dbReference>
<reference evidence="21 22" key="1">
    <citation type="submission" date="2020-07" db="EMBL/GenBank/DDBJ databases">
        <title>Trichoderma asperellum IC-1 whole genome shotgun sequence.</title>
        <authorList>
            <person name="Kanamasa S."/>
            <person name="Takahashi H."/>
        </authorList>
    </citation>
    <scope>NUCLEOTIDE SEQUENCE [LARGE SCALE GENOMIC DNA]</scope>
    <source>
        <strain evidence="21 22">IC-1</strain>
    </source>
</reference>
<evidence type="ECO:0000256" key="6">
    <source>
        <dbReference type="ARBA" id="ARBA00022695"/>
    </source>
</evidence>
<dbReference type="Gene3D" id="1.10.132.60">
    <property type="entry name" value="DNA polymerase family B, C-terminal domain"/>
    <property type="match status" value="1"/>
</dbReference>
<organism evidence="21 22">
    <name type="scientific">Trichoderma asperellum</name>
    <name type="common">Filamentous fungus</name>
    <dbReference type="NCBI Taxonomy" id="101201"/>
    <lineage>
        <taxon>Eukaryota</taxon>
        <taxon>Fungi</taxon>
        <taxon>Dikarya</taxon>
        <taxon>Ascomycota</taxon>
        <taxon>Pezizomycotina</taxon>
        <taxon>Sordariomycetes</taxon>
        <taxon>Hypocreomycetidae</taxon>
        <taxon>Hypocreales</taxon>
        <taxon>Hypocreaceae</taxon>
        <taxon>Trichoderma</taxon>
    </lineage>
</organism>
<feature type="region of interest" description="Disordered" evidence="16">
    <location>
        <begin position="816"/>
        <end position="905"/>
    </location>
</feature>
<dbReference type="PRINTS" id="PR00106">
    <property type="entry name" value="DNAPOLB"/>
</dbReference>
<dbReference type="InterPro" id="IPR017964">
    <property type="entry name" value="DNA-dir_DNA_pol_B_CS"/>
</dbReference>
<dbReference type="Gene3D" id="3.30.420.10">
    <property type="entry name" value="Ribonuclease H-like superfamily/Ribonuclease H"/>
    <property type="match status" value="1"/>
</dbReference>
<dbReference type="OrthoDB" id="6755010at2759"/>
<evidence type="ECO:0000256" key="4">
    <source>
        <dbReference type="ARBA" id="ARBA00012417"/>
    </source>
</evidence>
<dbReference type="FunFam" id="1.10.3200.20:FF:000002">
    <property type="entry name" value="DNA polymerase"/>
    <property type="match status" value="1"/>
</dbReference>
<dbReference type="EC" id="2.7.7.7" evidence="4"/>
<dbReference type="GO" id="GO:0005658">
    <property type="term" value="C:alpha DNA polymerase:primase complex"/>
    <property type="evidence" value="ECO:0007669"/>
    <property type="project" value="UniProtKB-ARBA"/>
</dbReference>
<evidence type="ECO:0000256" key="15">
    <source>
        <dbReference type="PROSITE-ProRule" id="PRU00708"/>
    </source>
</evidence>
<dbReference type="Gene3D" id="1.25.40.10">
    <property type="entry name" value="Tetratricopeptide repeat domain"/>
    <property type="match status" value="1"/>
</dbReference>
<dbReference type="FunFam" id="1.10.132.60:FF:000004">
    <property type="entry name" value="DNA polymerase"/>
    <property type="match status" value="1"/>
</dbReference>
<dbReference type="SUPFAM" id="SSF56672">
    <property type="entry name" value="DNA/RNA polymerases"/>
    <property type="match status" value="1"/>
</dbReference>
<comment type="caution">
    <text evidence="21">The sequence shown here is derived from an EMBL/GenBank/DDBJ whole genome shotgun (WGS) entry which is preliminary data.</text>
</comment>
<feature type="domain" description="DNA polymerase alpha catalytic subunit N-terminal" evidence="20">
    <location>
        <begin position="674"/>
        <end position="739"/>
    </location>
</feature>
<dbReference type="GO" id="GO:0008270">
    <property type="term" value="F:zinc ion binding"/>
    <property type="evidence" value="ECO:0007669"/>
    <property type="project" value="UniProtKB-KW"/>
</dbReference>
<feature type="domain" description="DNA-directed DNA polymerase family B multifunctional" evidence="17">
    <location>
        <begin position="1449"/>
        <end position="1885"/>
    </location>
</feature>
<feature type="compositionally biased region" description="Acidic residues" evidence="16">
    <location>
        <begin position="871"/>
        <end position="885"/>
    </location>
</feature>
<dbReference type="InterPro" id="IPR036397">
    <property type="entry name" value="RNaseH_sf"/>
</dbReference>
<keyword evidence="11" id="KW-0239">DNA-directed DNA polymerase</keyword>
<sequence length="2132" mass="239692">MSGSLGTCAACLRRALQASTRSRTGILPAAPLQTSRRYASSVVSAITERTDAPRTLILEPADSEVSKKKNQERLERIVKKELAHMNTNDPWKIAQYVENALATDRFEEALLLTKTAGKDQQVVVAWNHLIGYLLGKQRLREAIKLYNDMKKRGQLPNVQTFTVIFRGCAQSQHPKIAVAEAVRLYNILLNDKRLQPNSIHMNAVLNVCARAGDLDSMFLIADTANESTRAPTSYTYTTILNALRFQAIRDGEVKDITPEQQAANMQKAVDRGKSIWTEVIDNWRQARLVIDEELVCSMGRLLLLAPKREEKREVLNLLEQTMSIPNLANDTTMDAFQDSEMKKISVTGAAKKVPSSRAVYAIPSRNTLALVLTTLASSKLTTCGIKYWNLLVRHYGIIPDNDNWLRMFGMLKVAKASAHASSILSLVPDEFIDAKHYEIAMETCVRDNINPNAIANSNRVLESMLERLPVPGLHALRMYLRVALVSHFQFRERVQKGDEEGAKRDYGLQITTALAHLWEPYKKVHYHFFKESSKGNDSSPGAVYNSQREVIALARLMFSAFNKVINEKMLPEKDAQELRSVGAKINREIQKFYSGREEREPNLRKARRGGADQRRDAVEPDEEDNTSEEDRLNSGFRPGGDFVWNTTRQAPPFVHDTRNKRHSAMPKVDHRAKLAELKALRQAGKKAFESYQVEDADNLYDEVDEAGYKKIVRERLNQDDFVVDDNGEGYADDGREDWDRVRQYESDSEGEGGLPVRGRPSKASKKSLQEEQAKRDANDRSISEYFTKGAGKAQPKPKVVKTKADDDFLADLLGEVDANIPAPAPRSSKIERSGGERRRPRELSPAPEPSSKKQKRVNIRLPSPSPAPASFDDDDGLVPLIDDEPMSTADIPMSDPAPSSPAAKVAQRKALIKQEPQSDDDDDMMEIAHAGAVKVASVNMAGSRPVKKIVKEEPQSSPVKVPDTSVDPTSWNELTEKLNVVSSSLSESRGIGKIDHNDAIEADGSLNFFWTDYTEVNGSLCLFGKVLNKKTRSYVSCFVKVDNILRKLYFLPRQQRVRDGEETGEDVDMGDVYNEVDEIMTKMNVGMYKIKKCERKYAFELPDIPKEADYMKLLYPYTKPTLNMDVKGETFSHVFGTNTALFEQFVLWKNIMGPCWLKIQDADFGAIKNASHCKLEVLAEHPNMVSAIPDSDNMEMPPLTLMSIALRTAFNAKENKQEILAISARIYDKVLLSDTTPAEKLPCRTFTVIRPHGQAFPMGFDTLVKKRIEQKKGLVVLKKQESDVLSFFLAQVDVADPDVILGHQLEGVDYSVLLNRLLEKKTHQWSRLGRLRRSQWPSAIGKVGGNVFAERQVMAGRLLCDLANDAGKSAMFKCQTWSLTEMCSLYLTGDNRRRDVDNEVALNTWAKESQGLMDYVTHMEADTHYIAALAVSVQLLPLTKVLTNLAGNSWARTLTGTRAERNEYILLHEFYRNKYICPDKQTFKGRQKAEEENEEEAGEGKKKDKYKGGLVFEPEKGLYDKFVLVMDFNSLYPSIIQEYNICFTTVDRTASAEDEDAVPEVPVNQDQGILPRLIATLVSRRRQVKSLMKDKKATPEQLATWDIKQLALKLTANSMYGCLGYTKSRFYARPLAILTTHKGREILRSTKDLAESKSLQVIYGDTDSVMINANVDNVADAFKVGNEFKKAVNEQYRLLEIDIDNVFRRILLQAKKKYAAINLIEKDGKFIEKMEVKGLDMKRREYCALSKEVSKHLLDEILSGDDIEVAVARIHEYLRETATKMREFTIPVPKYTIYTQLGKGPKEYPNADSMPQVQVALRDLARGKTVRKGDVISYIVTGTSKSSEPAPKRAYAPPDLKADPNLQPDVDWYIAKQIFPPVERLCANIAGTSTSQLAEQLGLDVRRYSSTQTQQNSSNDDLEIHPLESQIPDEVRFVDCKRLSLRCRKCKASSVFEGLLGSPDRVTASGVTCPGCGAVIPTLSVVAQVEHAVRLQTSQYYEGWLVCNDPQCGNRTRQMSVYGTCCLGPKGLARDCNGTMHYEYTEKAIYNQLVYFASLWDVEKAKARAADTTNEISIQEREKIRALAEHNRVRFTTVKTAVDKYLDKCGRQWVAMDTLFAKLGFSKMFAAPAAAS</sequence>
<feature type="compositionally biased region" description="Basic and acidic residues" evidence="16">
    <location>
        <begin position="828"/>
        <end position="842"/>
    </location>
</feature>
<dbReference type="InterPro" id="IPR042087">
    <property type="entry name" value="DNA_pol_B_thumb"/>
</dbReference>
<feature type="compositionally biased region" description="Low complexity" evidence="16">
    <location>
        <begin position="894"/>
        <end position="903"/>
    </location>
</feature>
<dbReference type="PANTHER" id="PTHR45861:SF1">
    <property type="entry name" value="DNA POLYMERASE ALPHA CATALYTIC SUBUNIT"/>
    <property type="match status" value="1"/>
</dbReference>
<evidence type="ECO:0000256" key="3">
    <source>
        <dbReference type="ARBA" id="ARBA00005755"/>
    </source>
</evidence>
<keyword evidence="12" id="KW-0238">DNA-binding</keyword>
<dbReference type="Pfam" id="PF12254">
    <property type="entry name" value="DNA_pol_alpha_N"/>
    <property type="match status" value="1"/>
</dbReference>
<dbReference type="GO" id="GO:1902975">
    <property type="term" value="P:mitotic DNA replication initiation"/>
    <property type="evidence" value="ECO:0007669"/>
    <property type="project" value="InterPro"/>
</dbReference>
<dbReference type="Gene3D" id="3.90.1600.10">
    <property type="entry name" value="Palm domain of DNA polymerase"/>
    <property type="match status" value="2"/>
</dbReference>
<dbReference type="GO" id="GO:0006272">
    <property type="term" value="P:leading strand elongation"/>
    <property type="evidence" value="ECO:0007669"/>
    <property type="project" value="TreeGrafter"/>
</dbReference>
<dbReference type="InterPro" id="IPR006134">
    <property type="entry name" value="DNA-dir_DNA_pol_B_multi_dom"/>
</dbReference>
<feature type="compositionally biased region" description="Basic and acidic residues" evidence="16">
    <location>
        <begin position="767"/>
        <end position="782"/>
    </location>
</feature>
<proteinExistence type="inferred from homology"/>
<evidence type="ECO:0000256" key="13">
    <source>
        <dbReference type="ARBA" id="ARBA00023128"/>
    </source>
</evidence>
<dbReference type="SMART" id="SM00486">
    <property type="entry name" value="POLBc"/>
    <property type="match status" value="1"/>
</dbReference>
<evidence type="ECO:0000256" key="8">
    <source>
        <dbReference type="ARBA" id="ARBA00022723"/>
    </source>
</evidence>
<evidence type="ECO:0000259" key="17">
    <source>
        <dbReference type="Pfam" id="PF00136"/>
    </source>
</evidence>
<dbReference type="FunFam" id="3.30.70.2820:FF:000001">
    <property type="entry name" value="DNA polymerase"/>
    <property type="match status" value="1"/>
</dbReference>
<dbReference type="Pfam" id="PF00136">
    <property type="entry name" value="DNA_pol_B"/>
    <property type="match status" value="1"/>
</dbReference>
<keyword evidence="9" id="KW-0863">Zinc-finger</keyword>
<evidence type="ECO:0000256" key="9">
    <source>
        <dbReference type="ARBA" id="ARBA00022771"/>
    </source>
</evidence>
<evidence type="ECO:0000256" key="16">
    <source>
        <dbReference type="SAM" id="MobiDB-lite"/>
    </source>
</evidence>
<dbReference type="PROSITE" id="PS51375">
    <property type="entry name" value="PPR"/>
    <property type="match status" value="1"/>
</dbReference>
<dbReference type="Proteomes" id="UP000517252">
    <property type="component" value="Unassembled WGS sequence"/>
</dbReference>
<feature type="region of interest" description="Disordered" evidence="16">
    <location>
        <begin position="592"/>
        <end position="647"/>
    </location>
</feature>
<dbReference type="InterPro" id="IPR011990">
    <property type="entry name" value="TPR-like_helical_dom_sf"/>
</dbReference>
<evidence type="ECO:0000256" key="14">
    <source>
        <dbReference type="ARBA" id="ARBA00023242"/>
    </source>
</evidence>
<accession>A0A6V8R4Q9</accession>
<keyword evidence="7" id="KW-0235">DNA replication</keyword>
<dbReference type="CDD" id="cd05776">
    <property type="entry name" value="DNA_polB_alpha_exo"/>
    <property type="match status" value="1"/>
</dbReference>
<dbReference type="NCBIfam" id="TIGR00756">
    <property type="entry name" value="PPR"/>
    <property type="match status" value="1"/>
</dbReference>
<dbReference type="InterPro" id="IPR015088">
    <property type="entry name" value="Znf_DNA-dir_DNA_pol_B_alpha"/>
</dbReference>
<evidence type="ECO:0000256" key="7">
    <source>
        <dbReference type="ARBA" id="ARBA00022705"/>
    </source>
</evidence>
<protein>
    <recommendedName>
        <fullName evidence="4">DNA-directed DNA polymerase</fullName>
        <ecNumber evidence="4">2.7.7.7</ecNumber>
    </recommendedName>
</protein>
<dbReference type="InterPro" id="IPR006172">
    <property type="entry name" value="DNA-dir_DNA_pol_B"/>
</dbReference>
<keyword evidence="13" id="KW-0496">Mitochondrion</keyword>
<dbReference type="CDD" id="cd05532">
    <property type="entry name" value="POLBc_alpha"/>
    <property type="match status" value="1"/>
</dbReference>
<dbReference type="InterPro" id="IPR006133">
    <property type="entry name" value="DNA-dir_DNA_pol_B_exonuc"/>
</dbReference>
<dbReference type="GO" id="GO:0006273">
    <property type="term" value="P:lagging strand elongation"/>
    <property type="evidence" value="ECO:0007669"/>
    <property type="project" value="TreeGrafter"/>
</dbReference>
<evidence type="ECO:0000256" key="10">
    <source>
        <dbReference type="ARBA" id="ARBA00022833"/>
    </source>
</evidence>
<dbReference type="Gene3D" id="2.40.50.730">
    <property type="match status" value="1"/>
</dbReference>
<feature type="compositionally biased region" description="Acidic residues" evidence="16">
    <location>
        <begin position="722"/>
        <end position="736"/>
    </location>
</feature>
<keyword evidence="6" id="KW-0548">Nucleotidyltransferase</keyword>
<comment type="subcellular location">
    <subcellularLocation>
        <location evidence="2">Mitochondrion</location>
    </subcellularLocation>
    <subcellularLocation>
        <location evidence="1">Nucleus</location>
    </subcellularLocation>
</comment>
<dbReference type="Pfam" id="PF03104">
    <property type="entry name" value="DNA_pol_B_exo1"/>
    <property type="match status" value="1"/>
</dbReference>
<dbReference type="GO" id="GO:0003688">
    <property type="term" value="F:DNA replication origin binding"/>
    <property type="evidence" value="ECO:0007669"/>
    <property type="project" value="TreeGrafter"/>
</dbReference>
<dbReference type="InterPro" id="IPR024647">
    <property type="entry name" value="DNA_pol_a_cat_su_N"/>
</dbReference>
<dbReference type="GO" id="GO:0000166">
    <property type="term" value="F:nucleotide binding"/>
    <property type="evidence" value="ECO:0007669"/>
    <property type="project" value="InterPro"/>
</dbReference>
<evidence type="ECO:0000256" key="5">
    <source>
        <dbReference type="ARBA" id="ARBA00022679"/>
    </source>
</evidence>
<dbReference type="GO" id="GO:0003682">
    <property type="term" value="F:chromatin binding"/>
    <property type="evidence" value="ECO:0007669"/>
    <property type="project" value="TreeGrafter"/>
</dbReference>
<evidence type="ECO:0000256" key="12">
    <source>
        <dbReference type="ARBA" id="ARBA00023125"/>
    </source>
</evidence>
<evidence type="ECO:0000313" key="21">
    <source>
        <dbReference type="EMBL" id="GFP59272.1"/>
    </source>
</evidence>
<keyword evidence="8" id="KW-0479">Metal-binding</keyword>